<protein>
    <submittedName>
        <fullName evidence="1">Uncharacterized protein</fullName>
    </submittedName>
</protein>
<evidence type="ECO:0000313" key="1">
    <source>
        <dbReference type="EMBL" id="KAI3704946.1"/>
    </source>
</evidence>
<reference evidence="1 2" key="2">
    <citation type="journal article" date="2022" name="Mol. Ecol. Resour.">
        <title>The genomes of chicory, endive, great burdock and yacon provide insights into Asteraceae paleo-polyploidization history and plant inulin production.</title>
        <authorList>
            <person name="Fan W."/>
            <person name="Wang S."/>
            <person name="Wang H."/>
            <person name="Wang A."/>
            <person name="Jiang F."/>
            <person name="Liu H."/>
            <person name="Zhao H."/>
            <person name="Xu D."/>
            <person name="Zhang Y."/>
        </authorList>
    </citation>
    <scope>NUCLEOTIDE SEQUENCE [LARGE SCALE GENOMIC DNA]</scope>
    <source>
        <strain evidence="2">cv. Yunnan</strain>
        <tissue evidence="1">Leaves</tissue>
    </source>
</reference>
<keyword evidence="2" id="KW-1185">Reference proteome</keyword>
<dbReference type="EMBL" id="CM042042">
    <property type="protein sequence ID" value="KAI3704946.1"/>
    <property type="molecule type" value="Genomic_DNA"/>
</dbReference>
<sequence length="267" mass="30525">MDFLGSVVFLCLFSIAFCHESMEMDLDPDLLPRPLVIEFSESRLKNLTDDIVMQCTSWRVAVEANNLGPWKTIPHECADYVKDYMLGRSYNVDLEKVSKESENYAKSLELGGDGMDAWVFDIDETLISNLPYYSDHGYGLEVFNNVQFDKWIHEGVAPAIKPSFKLYEEVLRLGYKIILLTGRNEDKRNVTVTNLTHAGYQKWDKLILRGENDHEKSASVFKSEKRKEITEEGFRIVGNSGDQWSDLAGTTTASRSFKLSNPMYHIP</sequence>
<proteinExistence type="predicted"/>
<organism evidence="1 2">
    <name type="scientific">Smallanthus sonchifolius</name>
    <dbReference type="NCBI Taxonomy" id="185202"/>
    <lineage>
        <taxon>Eukaryota</taxon>
        <taxon>Viridiplantae</taxon>
        <taxon>Streptophyta</taxon>
        <taxon>Embryophyta</taxon>
        <taxon>Tracheophyta</taxon>
        <taxon>Spermatophyta</taxon>
        <taxon>Magnoliopsida</taxon>
        <taxon>eudicotyledons</taxon>
        <taxon>Gunneridae</taxon>
        <taxon>Pentapetalae</taxon>
        <taxon>asterids</taxon>
        <taxon>campanulids</taxon>
        <taxon>Asterales</taxon>
        <taxon>Asteraceae</taxon>
        <taxon>Asteroideae</taxon>
        <taxon>Heliantheae alliance</taxon>
        <taxon>Millerieae</taxon>
        <taxon>Smallanthus</taxon>
    </lineage>
</organism>
<gene>
    <name evidence="1" type="ORF">L1987_75176</name>
</gene>
<accession>A0ACB9A4Q5</accession>
<comment type="caution">
    <text evidence="1">The sequence shown here is derived from an EMBL/GenBank/DDBJ whole genome shotgun (WGS) entry which is preliminary data.</text>
</comment>
<reference evidence="2" key="1">
    <citation type="journal article" date="2022" name="Mol. Ecol. Resour.">
        <title>The genomes of chicory, endive, great burdock and yacon provide insights into Asteraceae palaeo-polyploidization history and plant inulin production.</title>
        <authorList>
            <person name="Fan W."/>
            <person name="Wang S."/>
            <person name="Wang H."/>
            <person name="Wang A."/>
            <person name="Jiang F."/>
            <person name="Liu H."/>
            <person name="Zhao H."/>
            <person name="Xu D."/>
            <person name="Zhang Y."/>
        </authorList>
    </citation>
    <scope>NUCLEOTIDE SEQUENCE [LARGE SCALE GENOMIC DNA]</scope>
    <source>
        <strain evidence="2">cv. Yunnan</strain>
    </source>
</reference>
<dbReference type="Proteomes" id="UP001056120">
    <property type="component" value="Linkage Group LG25"/>
</dbReference>
<evidence type="ECO:0000313" key="2">
    <source>
        <dbReference type="Proteomes" id="UP001056120"/>
    </source>
</evidence>
<name>A0ACB9A4Q5_9ASTR</name>